<reference evidence="2" key="1">
    <citation type="journal article" date="2018" name="BMC Genomics">
        <title>Genomic insights into host adaptation between the wheat stripe rust pathogen (Puccinia striiformis f. sp. tritici) and the barley stripe rust pathogen (Puccinia striiformis f. sp. hordei).</title>
        <authorList>
            <person name="Xia C."/>
            <person name="Wang M."/>
            <person name="Yin C."/>
            <person name="Cornejo O.E."/>
            <person name="Hulbert S.H."/>
            <person name="Chen X."/>
        </authorList>
    </citation>
    <scope>NUCLEOTIDE SEQUENCE [LARGE SCALE GENOMIC DNA]</scope>
    <source>
        <strain evidence="2">93-210</strain>
    </source>
</reference>
<sequence length="62" mass="7065">MISSTLPKLNILIPIGSLNSLLRFNYDEPTFIKIGQESETISSQFQNCTSSSKLIRYHARFD</sequence>
<evidence type="ECO:0000313" key="2">
    <source>
        <dbReference type="Proteomes" id="UP001060170"/>
    </source>
</evidence>
<reference evidence="2" key="2">
    <citation type="journal article" date="2018" name="Mol. Plant Microbe Interact.">
        <title>Genome sequence resources for the wheat stripe rust pathogen (Puccinia striiformis f. sp. tritici) and the barley stripe rust pathogen (Puccinia striiformis f. sp. hordei).</title>
        <authorList>
            <person name="Xia C."/>
            <person name="Wang M."/>
            <person name="Yin C."/>
            <person name="Cornejo O.E."/>
            <person name="Hulbert S.H."/>
            <person name="Chen X."/>
        </authorList>
    </citation>
    <scope>NUCLEOTIDE SEQUENCE [LARGE SCALE GENOMIC DNA]</scope>
    <source>
        <strain evidence="2">93-210</strain>
    </source>
</reference>
<organism evidence="1 2">
    <name type="scientific">Puccinia striiformis f. sp. tritici</name>
    <dbReference type="NCBI Taxonomy" id="168172"/>
    <lineage>
        <taxon>Eukaryota</taxon>
        <taxon>Fungi</taxon>
        <taxon>Dikarya</taxon>
        <taxon>Basidiomycota</taxon>
        <taxon>Pucciniomycotina</taxon>
        <taxon>Pucciniomycetes</taxon>
        <taxon>Pucciniales</taxon>
        <taxon>Pucciniaceae</taxon>
        <taxon>Puccinia</taxon>
    </lineage>
</organism>
<dbReference type="EMBL" id="CM045881">
    <property type="protein sequence ID" value="KAI7936624.1"/>
    <property type="molecule type" value="Genomic_DNA"/>
</dbReference>
<gene>
    <name evidence="1" type="ORF">MJO28_015523</name>
</gene>
<dbReference type="Proteomes" id="UP001060170">
    <property type="component" value="Chromosome 17"/>
</dbReference>
<proteinExistence type="predicted"/>
<keyword evidence="2" id="KW-1185">Reference proteome</keyword>
<protein>
    <submittedName>
        <fullName evidence="1">Uncharacterized protein</fullName>
    </submittedName>
</protein>
<comment type="caution">
    <text evidence="1">The sequence shown here is derived from an EMBL/GenBank/DDBJ whole genome shotgun (WGS) entry which is preliminary data.</text>
</comment>
<evidence type="ECO:0000313" key="1">
    <source>
        <dbReference type="EMBL" id="KAI7936624.1"/>
    </source>
</evidence>
<reference evidence="1 2" key="3">
    <citation type="journal article" date="2022" name="Microbiol. Spectr.">
        <title>Folding features and dynamics of 3D genome architecture in plant fungal pathogens.</title>
        <authorList>
            <person name="Xia C."/>
        </authorList>
    </citation>
    <scope>NUCLEOTIDE SEQUENCE [LARGE SCALE GENOMIC DNA]</scope>
    <source>
        <strain evidence="1 2">93-210</strain>
    </source>
</reference>
<name>A0ACC0DNZ9_9BASI</name>
<accession>A0ACC0DNZ9</accession>